<feature type="transmembrane region" description="Helical" evidence="2">
    <location>
        <begin position="12"/>
        <end position="33"/>
    </location>
</feature>
<gene>
    <name evidence="4" type="ORF">RG298_002371</name>
</gene>
<reference evidence="4" key="1">
    <citation type="submission" date="2024-02" db="EMBL/GenBank/DDBJ databases">
        <authorList>
            <consortium name="Clinical and Environmental Microbiology Branch: Whole genome sequencing antimicrobial resistance pathogens in the healthcare setting"/>
        </authorList>
    </citation>
    <scope>NUCLEOTIDE SEQUENCE</scope>
    <source>
        <strain evidence="4">2021GO-0154</strain>
    </source>
</reference>
<keyword evidence="2" id="KW-1133">Transmembrane helix</keyword>
<dbReference type="EMBL" id="ABMABF030000007">
    <property type="protein sequence ID" value="EMJ5134631.1"/>
    <property type="molecule type" value="Genomic_DNA"/>
</dbReference>
<comment type="subcellular location">
    <subcellularLocation>
        <location evidence="1">Membrane</location>
        <topology evidence="1">Single-pass membrane protein</topology>
    </subcellularLocation>
</comment>
<name>A0AAI9GH68_PROST</name>
<dbReference type="InterPro" id="IPR012902">
    <property type="entry name" value="N_methyl_site"/>
</dbReference>
<organism evidence="4">
    <name type="scientific">Providencia stuartii</name>
    <dbReference type="NCBI Taxonomy" id="588"/>
    <lineage>
        <taxon>Bacteria</taxon>
        <taxon>Pseudomonadati</taxon>
        <taxon>Pseudomonadota</taxon>
        <taxon>Gammaproteobacteria</taxon>
        <taxon>Enterobacterales</taxon>
        <taxon>Morganellaceae</taxon>
        <taxon>Providencia</taxon>
    </lineage>
</organism>
<dbReference type="Pfam" id="PF12528">
    <property type="entry name" value="T2SSppdC"/>
    <property type="match status" value="1"/>
</dbReference>
<accession>A0AAI9GH68</accession>
<evidence type="ECO:0000313" key="4">
    <source>
        <dbReference type="EMBL" id="EMJ5134631.1"/>
    </source>
</evidence>
<proteinExistence type="predicted"/>
<feature type="domain" description="Prepilin peptidase dependent protein C-like C-terminal" evidence="3">
    <location>
        <begin position="41"/>
        <end position="114"/>
    </location>
</feature>
<sequence>MNDKLEEQRGFAIIESMLAVVIFAMLLVALLNYTQHITLNFNWIFSSSVAVRELQNRLEQEAAKMALIPNDPSFIYPNWQINLQSLMVSDSCTSTTVSLLSTQQDFSLNRWFCRTGDSHVSGLSF</sequence>
<keyword evidence="2" id="KW-0472">Membrane</keyword>
<comment type="caution">
    <text evidence="4">The sequence shown here is derived from an EMBL/GenBank/DDBJ whole genome shotgun (WGS) entry which is preliminary data.</text>
</comment>
<dbReference type="NCBIfam" id="TIGR02532">
    <property type="entry name" value="IV_pilin_GFxxxE"/>
    <property type="match status" value="1"/>
</dbReference>
<protein>
    <submittedName>
        <fullName evidence="4">Prepilin-type N-terminal cleavage/methylation domain-containing protein</fullName>
    </submittedName>
</protein>
<dbReference type="GO" id="GO:0016020">
    <property type="term" value="C:membrane"/>
    <property type="evidence" value="ECO:0007669"/>
    <property type="project" value="UniProtKB-SubCell"/>
</dbReference>
<dbReference type="InterPro" id="IPR022204">
    <property type="entry name" value="PpdC-like_C"/>
</dbReference>
<evidence type="ECO:0000256" key="1">
    <source>
        <dbReference type="ARBA" id="ARBA00004167"/>
    </source>
</evidence>
<keyword evidence="2" id="KW-0812">Transmembrane</keyword>
<dbReference type="AlphaFoldDB" id="A0AAI9GH68"/>
<evidence type="ECO:0000256" key="2">
    <source>
        <dbReference type="SAM" id="Phobius"/>
    </source>
</evidence>
<evidence type="ECO:0000259" key="3">
    <source>
        <dbReference type="Pfam" id="PF12528"/>
    </source>
</evidence>